<evidence type="ECO:0000256" key="14">
    <source>
        <dbReference type="ARBA" id="ARBA00050401"/>
    </source>
</evidence>
<dbReference type="EMBL" id="UHIC01000001">
    <property type="protein sequence ID" value="SUO94387.1"/>
    <property type="molecule type" value="Genomic_DNA"/>
</dbReference>
<dbReference type="GO" id="GO:0004190">
    <property type="term" value="F:aspartic-type endopeptidase activity"/>
    <property type="evidence" value="ECO:0007669"/>
    <property type="project" value="UniProtKB-EC"/>
</dbReference>
<evidence type="ECO:0000256" key="12">
    <source>
        <dbReference type="ARBA" id="ARBA00023136"/>
    </source>
</evidence>
<gene>
    <name evidence="22" type="primary">outO</name>
    <name evidence="22" type="ORF">NCTC13337_00717</name>
</gene>
<evidence type="ECO:0000256" key="10">
    <source>
        <dbReference type="ARBA" id="ARBA00022801"/>
    </source>
</evidence>
<name>A0A380MSR4_9GAMM</name>
<comment type="similarity">
    <text evidence="2 17">Belongs to the peptidase A24 family.</text>
</comment>
<sequence>MINNLLFDNWLLISFVGLIGLLVGSFLNVVIYRTPVMMEREEKLWAWEVIQGEGEKHPDISSEKFNLLFPASHCPNCGHKIRFWENIPVISYLIQGKKCRNCHQPISSRYMWVELLTAFLSMIAAWYFPEPIRLGLALLFTWGLIALTFIDAAHQLLPDRITLPLMWLGIAAAWYGDFFIDLSGSILGAMVGYLSLWSVYWLFKLITGREGMGYGDFKLLACLCAWQGAMMLPIILMIASICGILYALINQIGKGRPMPFGPYLATAGWLTFLFGGKIAAYIGFFPS</sequence>
<keyword evidence="9 18" id="KW-0812">Transmembrane</keyword>
<keyword evidence="13 18" id="KW-0511">Multifunctional enzyme</keyword>
<evidence type="ECO:0000259" key="21">
    <source>
        <dbReference type="Pfam" id="PF06750"/>
    </source>
</evidence>
<comment type="catalytic activity">
    <reaction evidence="14 18">
        <text>Typically cleaves a -Gly-|-Phe- bond to release an N-terminal, basic peptide of 5-8 residues from type IV prepilin, and then N-methylates the new N-terminal amino group, the methyl donor being S-adenosyl-L-methionine.</text>
        <dbReference type="EC" id="3.4.23.43"/>
    </reaction>
</comment>
<evidence type="ECO:0000259" key="20">
    <source>
        <dbReference type="Pfam" id="PF01478"/>
    </source>
</evidence>
<comment type="function">
    <text evidence="18">Plays an essential role in type IV pili and type II pseudopili formation by proteolytically removing the leader sequence from substrate proteins and subsequently monomethylating the alpha-amino group of the newly exposed N-terminal phenylalanine.</text>
</comment>
<keyword evidence="12 19" id="KW-0472">Membrane</keyword>
<keyword evidence="8" id="KW-0949">S-adenosyl-L-methionine</keyword>
<feature type="transmembrane region" description="Helical" evidence="19">
    <location>
        <begin position="161"/>
        <end position="180"/>
    </location>
</feature>
<dbReference type="Proteomes" id="UP000254601">
    <property type="component" value="Unassembled WGS sequence"/>
</dbReference>
<accession>A0A380MSR4</accession>
<evidence type="ECO:0000256" key="5">
    <source>
        <dbReference type="ARBA" id="ARBA00022603"/>
    </source>
</evidence>
<feature type="domain" description="Prepilin peptidase A24 N-terminal" evidence="21">
    <location>
        <begin position="18"/>
        <end position="128"/>
    </location>
</feature>
<feature type="transmembrane region" description="Helical" evidence="19">
    <location>
        <begin position="186"/>
        <end position="207"/>
    </location>
</feature>
<dbReference type="FunFam" id="1.20.120.1220:FF:000001">
    <property type="entry name" value="Type 4 prepilin-like proteins leader peptide-processing enzyme"/>
    <property type="match status" value="1"/>
</dbReference>
<protein>
    <recommendedName>
        <fullName evidence="16 18">Prepilin leader peptidase/N-methyltransferase</fullName>
        <ecNumber evidence="18">2.1.1.-</ecNumber>
        <ecNumber evidence="15 18">3.4.23.43</ecNumber>
    </recommendedName>
</protein>
<evidence type="ECO:0000256" key="16">
    <source>
        <dbReference type="ARBA" id="ARBA00071870"/>
    </source>
</evidence>
<evidence type="ECO:0000256" key="3">
    <source>
        <dbReference type="ARBA" id="ARBA00022475"/>
    </source>
</evidence>
<evidence type="ECO:0000256" key="8">
    <source>
        <dbReference type="ARBA" id="ARBA00022691"/>
    </source>
</evidence>
<dbReference type="PRINTS" id="PR00864">
    <property type="entry name" value="PREPILNPTASE"/>
</dbReference>
<dbReference type="Pfam" id="PF06750">
    <property type="entry name" value="A24_N_bact"/>
    <property type="match status" value="1"/>
</dbReference>
<keyword evidence="7 18" id="KW-0808">Transferase</keyword>
<dbReference type="PANTHER" id="PTHR30487">
    <property type="entry name" value="TYPE 4 PREPILIN-LIKE PROTEINS LEADER PEPTIDE-PROCESSING ENZYME"/>
    <property type="match status" value="1"/>
</dbReference>
<evidence type="ECO:0000256" key="17">
    <source>
        <dbReference type="RuleBase" id="RU003793"/>
    </source>
</evidence>
<evidence type="ECO:0000256" key="13">
    <source>
        <dbReference type="ARBA" id="ARBA00023268"/>
    </source>
</evidence>
<dbReference type="InterPro" id="IPR050882">
    <property type="entry name" value="Prepilin_peptidase/N-MTase"/>
</dbReference>
<dbReference type="PANTHER" id="PTHR30487:SF0">
    <property type="entry name" value="PREPILIN LEADER PEPTIDASE_N-METHYLTRANSFERASE-RELATED"/>
    <property type="match status" value="1"/>
</dbReference>
<dbReference type="GO" id="GO:0006465">
    <property type="term" value="P:signal peptide processing"/>
    <property type="evidence" value="ECO:0007669"/>
    <property type="project" value="TreeGrafter"/>
</dbReference>
<dbReference type="EC" id="3.4.23.43" evidence="15 18"/>
<keyword evidence="6 18" id="KW-0645">Protease</keyword>
<dbReference type="InterPro" id="IPR000045">
    <property type="entry name" value="Prepilin_IV_endopep_pep"/>
</dbReference>
<evidence type="ECO:0000256" key="7">
    <source>
        <dbReference type="ARBA" id="ARBA00022679"/>
    </source>
</evidence>
<dbReference type="InterPro" id="IPR010627">
    <property type="entry name" value="Prepilin_pept_A24_N"/>
</dbReference>
<feature type="domain" description="Prepilin type IV endopeptidase peptidase" evidence="20">
    <location>
        <begin position="138"/>
        <end position="248"/>
    </location>
</feature>
<comment type="subcellular location">
    <subcellularLocation>
        <location evidence="1">Cell inner membrane</location>
        <topology evidence="1">Multi-pass membrane protein</topology>
    </subcellularLocation>
    <subcellularLocation>
        <location evidence="18">Cell membrane</location>
        <topology evidence="18">Multi-pass membrane protein</topology>
    </subcellularLocation>
</comment>
<keyword evidence="10 18" id="KW-0378">Hydrolase</keyword>
<feature type="transmembrane region" description="Helical" evidence="19">
    <location>
        <begin position="261"/>
        <end position="284"/>
    </location>
</feature>
<evidence type="ECO:0000256" key="2">
    <source>
        <dbReference type="ARBA" id="ARBA00005801"/>
    </source>
</evidence>
<organism evidence="22 23">
    <name type="scientific">Suttonella ornithocola</name>
    <dbReference type="NCBI Taxonomy" id="279832"/>
    <lineage>
        <taxon>Bacteria</taxon>
        <taxon>Pseudomonadati</taxon>
        <taxon>Pseudomonadota</taxon>
        <taxon>Gammaproteobacteria</taxon>
        <taxon>Cardiobacteriales</taxon>
        <taxon>Cardiobacteriaceae</taxon>
        <taxon>Suttonella</taxon>
    </lineage>
</organism>
<keyword evidence="4" id="KW-0997">Cell inner membrane</keyword>
<feature type="transmembrane region" description="Helical" evidence="19">
    <location>
        <begin position="110"/>
        <end position="128"/>
    </location>
</feature>
<evidence type="ECO:0000256" key="11">
    <source>
        <dbReference type="ARBA" id="ARBA00022989"/>
    </source>
</evidence>
<dbReference type="EC" id="2.1.1.-" evidence="18"/>
<dbReference type="OrthoDB" id="9789291at2"/>
<keyword evidence="5 18" id="KW-0489">Methyltransferase</keyword>
<evidence type="ECO:0000256" key="18">
    <source>
        <dbReference type="RuleBase" id="RU003794"/>
    </source>
</evidence>
<dbReference type="InterPro" id="IPR014032">
    <property type="entry name" value="Peptidase_A24A_bac"/>
</dbReference>
<evidence type="ECO:0000256" key="9">
    <source>
        <dbReference type="ARBA" id="ARBA00022692"/>
    </source>
</evidence>
<dbReference type="GO" id="GO:0032259">
    <property type="term" value="P:methylation"/>
    <property type="evidence" value="ECO:0007669"/>
    <property type="project" value="UniProtKB-KW"/>
</dbReference>
<dbReference type="Gene3D" id="1.20.120.1220">
    <property type="match status" value="1"/>
</dbReference>
<evidence type="ECO:0000256" key="19">
    <source>
        <dbReference type="SAM" id="Phobius"/>
    </source>
</evidence>
<evidence type="ECO:0000256" key="6">
    <source>
        <dbReference type="ARBA" id="ARBA00022670"/>
    </source>
</evidence>
<reference evidence="22 23" key="1">
    <citation type="submission" date="2018-06" db="EMBL/GenBank/DDBJ databases">
        <authorList>
            <consortium name="Pathogen Informatics"/>
            <person name="Doyle S."/>
        </authorList>
    </citation>
    <scope>NUCLEOTIDE SEQUENCE [LARGE SCALE GENOMIC DNA]</scope>
    <source>
        <strain evidence="22 23">NCTC13337</strain>
    </source>
</reference>
<evidence type="ECO:0000313" key="23">
    <source>
        <dbReference type="Proteomes" id="UP000254601"/>
    </source>
</evidence>
<feature type="transmembrane region" description="Helical" evidence="19">
    <location>
        <begin position="12"/>
        <end position="32"/>
    </location>
</feature>
<dbReference type="GO" id="GO:0005886">
    <property type="term" value="C:plasma membrane"/>
    <property type="evidence" value="ECO:0007669"/>
    <property type="project" value="UniProtKB-SubCell"/>
</dbReference>
<dbReference type="GO" id="GO:0008168">
    <property type="term" value="F:methyltransferase activity"/>
    <property type="evidence" value="ECO:0007669"/>
    <property type="project" value="UniProtKB-KW"/>
</dbReference>
<evidence type="ECO:0000256" key="1">
    <source>
        <dbReference type="ARBA" id="ARBA00004429"/>
    </source>
</evidence>
<feature type="transmembrane region" description="Helical" evidence="19">
    <location>
        <begin position="219"/>
        <end position="249"/>
    </location>
</feature>
<evidence type="ECO:0000256" key="4">
    <source>
        <dbReference type="ARBA" id="ARBA00022519"/>
    </source>
</evidence>
<dbReference type="Pfam" id="PF01478">
    <property type="entry name" value="Peptidase_A24"/>
    <property type="match status" value="1"/>
</dbReference>
<evidence type="ECO:0000256" key="15">
    <source>
        <dbReference type="ARBA" id="ARBA00067082"/>
    </source>
</evidence>
<feature type="transmembrane region" description="Helical" evidence="19">
    <location>
        <begin position="134"/>
        <end position="154"/>
    </location>
</feature>
<keyword evidence="11 19" id="KW-1133">Transmembrane helix</keyword>
<keyword evidence="23" id="KW-1185">Reference proteome</keyword>
<proteinExistence type="inferred from homology"/>
<keyword evidence="3" id="KW-1003">Cell membrane</keyword>
<evidence type="ECO:0000313" key="22">
    <source>
        <dbReference type="EMBL" id="SUO94387.1"/>
    </source>
</evidence>
<dbReference type="RefSeq" id="WP_072577380.1">
    <property type="nucleotide sequence ID" value="NZ_LWHB01000166.1"/>
</dbReference>
<dbReference type="AlphaFoldDB" id="A0A380MSR4"/>